<dbReference type="GO" id="GO:1990526">
    <property type="term" value="C:Ste12p-Dig1p-Dig2p complex"/>
    <property type="evidence" value="ECO:0007669"/>
    <property type="project" value="TreeGrafter"/>
</dbReference>
<evidence type="ECO:0000256" key="3">
    <source>
        <dbReference type="ARBA" id="ARBA00023163"/>
    </source>
</evidence>
<evidence type="ECO:0000313" key="7">
    <source>
        <dbReference type="EMBL" id="KCV68989.1"/>
    </source>
</evidence>
<protein>
    <submittedName>
        <fullName evidence="7">Uncharacterized protein</fullName>
    </submittedName>
</protein>
<dbReference type="RefSeq" id="XP_009496560.1">
    <property type="nucleotide sequence ID" value="XM_009498285.1"/>
</dbReference>
<name>A0A058Z400_FONAL</name>
<dbReference type="OrthoDB" id="1095242at2759"/>
<dbReference type="GO" id="GO:0003700">
    <property type="term" value="F:DNA-binding transcription factor activity"/>
    <property type="evidence" value="ECO:0007669"/>
    <property type="project" value="InterPro"/>
</dbReference>
<dbReference type="Proteomes" id="UP000030693">
    <property type="component" value="Unassembled WGS sequence"/>
</dbReference>
<feature type="region of interest" description="Disordered" evidence="6">
    <location>
        <begin position="1"/>
        <end position="52"/>
    </location>
</feature>
<evidence type="ECO:0000256" key="4">
    <source>
        <dbReference type="ARBA" id="ARBA00023242"/>
    </source>
</evidence>
<dbReference type="GeneID" id="20529134"/>
<accession>A0A058Z400</accession>
<evidence type="ECO:0000256" key="1">
    <source>
        <dbReference type="ARBA" id="ARBA00004123"/>
    </source>
</evidence>
<dbReference type="GO" id="GO:0005634">
    <property type="term" value="C:nucleus"/>
    <property type="evidence" value="ECO:0007669"/>
    <property type="project" value="UniProtKB-SubCell"/>
</dbReference>
<dbReference type="GO" id="GO:2000220">
    <property type="term" value="P:regulation of pseudohyphal growth"/>
    <property type="evidence" value="ECO:0007669"/>
    <property type="project" value="TreeGrafter"/>
</dbReference>
<dbReference type="EMBL" id="KB932207">
    <property type="protein sequence ID" value="KCV68989.1"/>
    <property type="molecule type" value="Genomic_DNA"/>
</dbReference>
<organism evidence="7">
    <name type="scientific">Fonticula alba</name>
    <name type="common">Slime mold</name>
    <dbReference type="NCBI Taxonomy" id="691883"/>
    <lineage>
        <taxon>Eukaryota</taxon>
        <taxon>Rotosphaerida</taxon>
        <taxon>Fonticulaceae</taxon>
        <taxon>Fonticula</taxon>
    </lineage>
</organism>
<dbReference type="Pfam" id="PF02200">
    <property type="entry name" value="STE"/>
    <property type="match status" value="1"/>
</dbReference>
<dbReference type="InterPro" id="IPR052127">
    <property type="entry name" value="STE12_transcription_factor"/>
</dbReference>
<dbReference type="AlphaFoldDB" id="A0A058Z400"/>
<keyword evidence="8" id="KW-1185">Reference proteome</keyword>
<feature type="compositionally biased region" description="Basic and acidic residues" evidence="6">
    <location>
        <begin position="1"/>
        <end position="17"/>
    </location>
</feature>
<dbReference type="PANTHER" id="PTHR47427:SF1">
    <property type="entry name" value="PROTEIN STE12"/>
    <property type="match status" value="1"/>
</dbReference>
<evidence type="ECO:0000313" key="8">
    <source>
        <dbReference type="Proteomes" id="UP000030693"/>
    </source>
</evidence>
<gene>
    <name evidence="7" type="ORF">H696_04409</name>
</gene>
<dbReference type="PANTHER" id="PTHR47427">
    <property type="entry name" value="PROTEIN STE12"/>
    <property type="match status" value="1"/>
</dbReference>
<comment type="subcellular location">
    <subcellularLocation>
        <location evidence="1">Nucleus</location>
    </subcellularLocation>
</comment>
<dbReference type="SMART" id="SM00424">
    <property type="entry name" value="STE"/>
    <property type="match status" value="1"/>
</dbReference>
<dbReference type="eggNOG" id="ENOG502QTVR">
    <property type="taxonomic scope" value="Eukaryota"/>
</dbReference>
<dbReference type="InterPro" id="IPR003120">
    <property type="entry name" value="Ste12"/>
</dbReference>
<dbReference type="STRING" id="691883.A0A058Z400"/>
<sequence length="221" mass="25174">MHSRSDREASTEEDSHSPTDAWSDALAHSDQPVSRGAGSQAAGRPSAVTGVPGDLDPRTVFLARSTNGVDFFPTVSARTNPAGVLEQLQDFITNIGKLPWFSPGALAKFHLFEECISCVHWNNDRLITGTDIVKVITWRFRLERQPIRDRKKFEEGVFSDLRSLKPGQDALLEAPRSMLLDFLHRSRCIRTHKKQKVFFWNSVQPTCGKKGSSPWWWRWWR</sequence>
<dbReference type="GO" id="GO:1990527">
    <property type="term" value="C:Tec1p-Ste12p-Dig1p complex"/>
    <property type="evidence" value="ECO:0007669"/>
    <property type="project" value="TreeGrafter"/>
</dbReference>
<reference evidence="7" key="1">
    <citation type="submission" date="2013-04" db="EMBL/GenBank/DDBJ databases">
        <title>The Genome Sequence of Fonticula alba ATCC 38817.</title>
        <authorList>
            <consortium name="The Broad Institute Genomics Platform"/>
            <person name="Russ C."/>
            <person name="Cuomo C."/>
            <person name="Burger G."/>
            <person name="Gray M.W."/>
            <person name="Holland P.W.H."/>
            <person name="King N."/>
            <person name="Lang F.B.F."/>
            <person name="Roger A.J."/>
            <person name="Ruiz-Trillo I."/>
            <person name="Brown M."/>
            <person name="Walker B."/>
            <person name="Young S."/>
            <person name="Zeng Q."/>
            <person name="Gargeya S."/>
            <person name="Fitzgerald M."/>
            <person name="Haas B."/>
            <person name="Abouelleil A."/>
            <person name="Allen A.W."/>
            <person name="Alvarado L."/>
            <person name="Arachchi H.M."/>
            <person name="Berlin A.M."/>
            <person name="Chapman S.B."/>
            <person name="Gainer-Dewar J."/>
            <person name="Goldberg J."/>
            <person name="Griggs A."/>
            <person name="Gujja S."/>
            <person name="Hansen M."/>
            <person name="Howarth C."/>
            <person name="Imamovic A."/>
            <person name="Ireland A."/>
            <person name="Larimer J."/>
            <person name="McCowan C."/>
            <person name="Murphy C."/>
            <person name="Pearson M."/>
            <person name="Poon T.W."/>
            <person name="Priest M."/>
            <person name="Roberts A."/>
            <person name="Saif S."/>
            <person name="Shea T."/>
            <person name="Sisk P."/>
            <person name="Sykes S."/>
            <person name="Wortman J."/>
            <person name="Nusbaum C."/>
            <person name="Birren B."/>
        </authorList>
    </citation>
    <scope>NUCLEOTIDE SEQUENCE [LARGE SCALE GENOMIC DNA]</scope>
    <source>
        <strain evidence="7">ATCC 38817</strain>
    </source>
</reference>
<evidence type="ECO:0000256" key="6">
    <source>
        <dbReference type="SAM" id="MobiDB-lite"/>
    </source>
</evidence>
<evidence type="ECO:0000256" key="5">
    <source>
        <dbReference type="ARBA" id="ARBA00024345"/>
    </source>
</evidence>
<keyword evidence="4" id="KW-0539">Nucleus</keyword>
<proteinExistence type="inferred from homology"/>
<keyword evidence="3" id="KW-0804">Transcription</keyword>
<comment type="similarity">
    <text evidence="5">Belongs to the STE12 transcription factor family.</text>
</comment>
<keyword evidence="2" id="KW-0805">Transcription regulation</keyword>
<evidence type="ECO:0000256" key="2">
    <source>
        <dbReference type="ARBA" id="ARBA00023015"/>
    </source>
</evidence>